<keyword evidence="2" id="KW-1185">Reference proteome</keyword>
<dbReference type="Proteomes" id="UP000198688">
    <property type="component" value="Chromosome I"/>
</dbReference>
<dbReference type="OrthoDB" id="3447494at2"/>
<organism evidence="1 2">
    <name type="scientific">Actinoplanes derwentensis</name>
    <dbReference type="NCBI Taxonomy" id="113562"/>
    <lineage>
        <taxon>Bacteria</taxon>
        <taxon>Bacillati</taxon>
        <taxon>Actinomycetota</taxon>
        <taxon>Actinomycetes</taxon>
        <taxon>Micromonosporales</taxon>
        <taxon>Micromonosporaceae</taxon>
        <taxon>Actinoplanes</taxon>
    </lineage>
</organism>
<evidence type="ECO:0000313" key="2">
    <source>
        <dbReference type="Proteomes" id="UP000198688"/>
    </source>
</evidence>
<name>A0A1H2CCA6_9ACTN</name>
<sequence length="408" mass="43538">MTTDLPDDFTILLRLTADVCAEFTADRVDGLTAARQILRERLRTDADARTVFTLACTFASPFGESWVHGAGDGSPYLSLELAAATLDEDQYRALLATVVLSDSTTLPYDYRALAAAALGRMGLGVHRAALQEAVDSATPLPMRSIESKTMIRSDGIDHLFAIPDMVEGRLAILRQAAAAKTAETRVILAARLLGHPGPAAPVSPYMSNEAERLIAEDAANELVRPADYLVPWDQELADDGSGGRLTLAELLRVALLCPEFKLPDVRVRPILIAFYRSVLRVSGRAIVGLGAGVFHVEHGTAAHASYFYLGRDAVLGKGCVIDCVGGAVLQHSSFLGGGFVPLLIHTHKHVRRAGELGTAERKTVLPCVFAAETGARLPMSAVGLYEAADHLDADPTPFPGIRSLALAP</sequence>
<evidence type="ECO:0000313" key="1">
    <source>
        <dbReference type="EMBL" id="SDT68128.1"/>
    </source>
</evidence>
<reference evidence="1 2" key="1">
    <citation type="submission" date="2016-10" db="EMBL/GenBank/DDBJ databases">
        <authorList>
            <person name="de Groot N.N."/>
        </authorList>
    </citation>
    <scope>NUCLEOTIDE SEQUENCE [LARGE SCALE GENOMIC DNA]</scope>
    <source>
        <strain evidence="1 2">DSM 43941</strain>
    </source>
</reference>
<dbReference type="RefSeq" id="WP_092547454.1">
    <property type="nucleotide sequence ID" value="NZ_BOMJ01000043.1"/>
</dbReference>
<accession>A0A1H2CCA6</accession>
<dbReference type="AlphaFoldDB" id="A0A1H2CCA6"/>
<dbReference type="STRING" id="113562.SAMN04489716_5576"/>
<gene>
    <name evidence="1" type="ORF">SAMN04489716_5576</name>
</gene>
<proteinExistence type="predicted"/>
<protein>
    <submittedName>
        <fullName evidence="1">Uncharacterized protein</fullName>
    </submittedName>
</protein>
<dbReference type="EMBL" id="LT629758">
    <property type="protein sequence ID" value="SDT68128.1"/>
    <property type="molecule type" value="Genomic_DNA"/>
</dbReference>